<feature type="region of interest" description="Disordered" evidence="3">
    <location>
        <begin position="216"/>
        <end position="246"/>
    </location>
</feature>
<keyword evidence="1 2" id="KW-0694">RNA-binding</keyword>
<evidence type="ECO:0000256" key="2">
    <source>
        <dbReference type="PROSITE-ProRule" id="PRU00176"/>
    </source>
</evidence>
<feature type="compositionally biased region" description="Pro residues" evidence="3">
    <location>
        <begin position="124"/>
        <end position="137"/>
    </location>
</feature>
<organism evidence="5 6">
    <name type="scientific">Rhizophagus irregularis</name>
    <dbReference type="NCBI Taxonomy" id="588596"/>
    <lineage>
        <taxon>Eukaryota</taxon>
        <taxon>Fungi</taxon>
        <taxon>Fungi incertae sedis</taxon>
        <taxon>Mucoromycota</taxon>
        <taxon>Glomeromycotina</taxon>
        <taxon>Glomeromycetes</taxon>
        <taxon>Glomerales</taxon>
        <taxon>Glomeraceae</taxon>
        <taxon>Rhizophagus</taxon>
    </lineage>
</organism>
<dbReference type="GO" id="GO:0030626">
    <property type="term" value="F:U12 snRNA binding"/>
    <property type="evidence" value="ECO:0007669"/>
    <property type="project" value="TreeGrafter"/>
</dbReference>
<evidence type="ECO:0000256" key="1">
    <source>
        <dbReference type="ARBA" id="ARBA00022884"/>
    </source>
</evidence>
<dbReference type="VEuPathDB" id="FungiDB:RhiirFUN_020354"/>
<dbReference type="PANTHER" id="PTHR16105:SF0">
    <property type="entry name" value="RNA-BINDING REGION-CONTAINING PROTEIN 3"/>
    <property type="match status" value="1"/>
</dbReference>
<dbReference type="Proteomes" id="UP000684084">
    <property type="component" value="Unassembled WGS sequence"/>
</dbReference>
<feature type="domain" description="RRM" evidence="4">
    <location>
        <begin position="368"/>
        <end position="443"/>
    </location>
</feature>
<feature type="compositionally biased region" description="Acidic residues" evidence="3">
    <location>
        <begin position="235"/>
        <end position="246"/>
    </location>
</feature>
<dbReference type="EMBL" id="CAGKOT010000114">
    <property type="protein sequence ID" value="CAB5396232.1"/>
    <property type="molecule type" value="Genomic_DNA"/>
</dbReference>
<name>A0A915ZZS8_9GLOM</name>
<dbReference type="PANTHER" id="PTHR16105">
    <property type="entry name" value="RNA-BINDING REGION-CONTAINING PROTEIN 3"/>
    <property type="match status" value="1"/>
</dbReference>
<dbReference type="Pfam" id="PF00076">
    <property type="entry name" value="RRM_1"/>
    <property type="match status" value="1"/>
</dbReference>
<dbReference type="InterPro" id="IPR000504">
    <property type="entry name" value="RRM_dom"/>
</dbReference>
<comment type="caution">
    <text evidence="5">The sequence shown here is derived from an EMBL/GenBank/DDBJ whole genome shotgun (WGS) entry which is preliminary data.</text>
</comment>
<dbReference type="GO" id="GO:0097157">
    <property type="term" value="F:pre-mRNA intronic binding"/>
    <property type="evidence" value="ECO:0007669"/>
    <property type="project" value="TreeGrafter"/>
</dbReference>
<proteinExistence type="predicted"/>
<dbReference type="InterPro" id="IPR045164">
    <property type="entry name" value="RBM41/RNPC3"/>
</dbReference>
<sequence>MNPPPTLSINKDVQFLEQETTTLLIKNLPDLPESDRLDFLKHFGPQEIRLGTSKSMKNSAFLDFPDRLSATNAFSKIQELGDVGGKKIRVEYALPSKEALQKRGNSKTEDNTNENRQDNLESSQPPPPPPPFPPPPSFVAEPIAPSLGINYPAPPTLRYRYPPPTVEILYNIMNAIAAVPKLYTQVLHLMNKMNLPPPFGPILPESVPTLLQQHQMENRDIKGNRKKSRKRDELLSDDESEIDSEVEEEQIPIKKLRTTEILPGAVPPIPVASYMNPIFIGAPVEPIISESITPIPAPHLPPQQFHNNSIPTEVMLEETEINTSSLNQQAESPIKCITLEELNSNKMPVEELIKISAMKNYEPGQPKSTLYIKNLAPKKVKKEDLEYLFGRYFHTKSQMDIRLHPRGQAFVIFPNVEMATQALNDVHGYILYNKPMVIQFSNKWNRLNSIFSEYTIQIKVQVPTIIIKLSEDNDG</sequence>
<dbReference type="OrthoDB" id="277802at2759"/>
<dbReference type="SMART" id="SM00360">
    <property type="entry name" value="RRM"/>
    <property type="match status" value="2"/>
</dbReference>
<gene>
    <name evidence="5" type="ORF">CHRIB12_LOCUS24236</name>
</gene>
<accession>A0A915ZZS8</accession>
<feature type="region of interest" description="Disordered" evidence="3">
    <location>
        <begin position="99"/>
        <end position="141"/>
    </location>
</feature>
<evidence type="ECO:0000259" key="4">
    <source>
        <dbReference type="PROSITE" id="PS50102"/>
    </source>
</evidence>
<dbReference type="GO" id="GO:0005689">
    <property type="term" value="C:U12-type spliceosomal complex"/>
    <property type="evidence" value="ECO:0007669"/>
    <property type="project" value="TreeGrafter"/>
</dbReference>
<feature type="domain" description="RRM" evidence="4">
    <location>
        <begin position="21"/>
        <end position="95"/>
    </location>
</feature>
<feature type="compositionally biased region" description="Basic and acidic residues" evidence="3">
    <location>
        <begin position="106"/>
        <end position="119"/>
    </location>
</feature>
<reference evidence="5" key="1">
    <citation type="submission" date="2020-05" db="EMBL/GenBank/DDBJ databases">
        <authorList>
            <person name="Rincon C."/>
            <person name="Sanders R I."/>
            <person name="Robbins C."/>
            <person name="Chaturvedi A."/>
        </authorList>
    </citation>
    <scope>NUCLEOTIDE SEQUENCE</scope>
    <source>
        <strain evidence="5">CHB12</strain>
    </source>
</reference>
<protein>
    <recommendedName>
        <fullName evidence="4">RRM domain-containing protein</fullName>
    </recommendedName>
</protein>
<dbReference type="GO" id="GO:0000398">
    <property type="term" value="P:mRNA splicing, via spliceosome"/>
    <property type="evidence" value="ECO:0007669"/>
    <property type="project" value="TreeGrafter"/>
</dbReference>
<evidence type="ECO:0000313" key="5">
    <source>
        <dbReference type="EMBL" id="CAB5396232.1"/>
    </source>
</evidence>
<dbReference type="AlphaFoldDB" id="A0A915ZZS8"/>
<evidence type="ECO:0000256" key="3">
    <source>
        <dbReference type="SAM" id="MobiDB-lite"/>
    </source>
</evidence>
<evidence type="ECO:0000313" key="6">
    <source>
        <dbReference type="Proteomes" id="UP000684084"/>
    </source>
</evidence>
<dbReference type="PROSITE" id="PS50102">
    <property type="entry name" value="RRM"/>
    <property type="match status" value="2"/>
</dbReference>